<reference evidence="5 6" key="1">
    <citation type="journal article" date="2022" name="Front. Cell. Infect. Microbiol.">
        <title>The Genomes of Two Strains of Taenia crassiceps the Animal Model for the Study of Human Cysticercosis.</title>
        <authorList>
            <person name="Bobes R.J."/>
            <person name="Estrada K."/>
            <person name="Rios-Valencia D.G."/>
            <person name="Calderon-Gallegos A."/>
            <person name="de la Torre P."/>
            <person name="Carrero J.C."/>
            <person name="Sanchez-Flores A."/>
            <person name="Laclette J.P."/>
        </authorList>
    </citation>
    <scope>NUCLEOTIDE SEQUENCE [LARGE SCALE GENOMIC DNA]</scope>
    <source>
        <strain evidence="5">WFUcys</strain>
    </source>
</reference>
<keyword evidence="2" id="KW-0479">Metal-binding</keyword>
<dbReference type="Pfam" id="PF05907">
    <property type="entry name" value="CXXC_Zn-b_euk"/>
    <property type="match status" value="1"/>
</dbReference>
<reference evidence="5" key="2">
    <citation type="submission" date="2024-12" db="EMBL/GenBank/DDBJ databases">
        <authorList>
            <person name="Estrada K."/>
            <person name="Bobes R.J."/>
            <person name="Sanchez-Flores A."/>
            <person name="Laclette J.P."/>
        </authorList>
    </citation>
    <scope>NUCLEOTIDE SEQUENCE</scope>
    <source>
        <strain evidence="5">WFUcys</strain>
        <tissue evidence="5">Peritoneal cavity of infected mice</tissue>
    </source>
</reference>
<dbReference type="PANTHER" id="PTHR12857:SF0">
    <property type="entry name" value="CXXC MOTIF CONTAINING ZINC BINDING PROTEIN"/>
    <property type="match status" value="1"/>
</dbReference>
<keyword evidence="6" id="KW-1185">Reference proteome</keyword>
<evidence type="ECO:0000313" key="4">
    <source>
        <dbReference type="EMBL" id="KAL5106732.1"/>
    </source>
</evidence>
<dbReference type="EMBL" id="JAKROA010000005">
    <property type="protein sequence ID" value="KAL5107138.1"/>
    <property type="molecule type" value="Genomic_DNA"/>
</dbReference>
<organism evidence="5 6">
    <name type="scientific">Taenia crassiceps</name>
    <dbReference type="NCBI Taxonomy" id="6207"/>
    <lineage>
        <taxon>Eukaryota</taxon>
        <taxon>Metazoa</taxon>
        <taxon>Spiralia</taxon>
        <taxon>Lophotrochozoa</taxon>
        <taxon>Platyhelminthes</taxon>
        <taxon>Cestoda</taxon>
        <taxon>Eucestoda</taxon>
        <taxon>Cyclophyllidea</taxon>
        <taxon>Taeniidae</taxon>
        <taxon>Taenia</taxon>
    </lineage>
</organism>
<comment type="similarity">
    <text evidence="1">Belongs to the UPF0587 family.</text>
</comment>
<keyword evidence="3" id="KW-0862">Zinc</keyword>
<evidence type="ECO:0000256" key="3">
    <source>
        <dbReference type="ARBA" id="ARBA00022833"/>
    </source>
</evidence>
<protein>
    <submittedName>
        <fullName evidence="5">CXXC motif containing zinc binding protein</fullName>
    </submittedName>
</protein>
<dbReference type="Proteomes" id="UP001651158">
    <property type="component" value="Unassembled WGS sequence"/>
</dbReference>
<dbReference type="PANTHER" id="PTHR12857">
    <property type="entry name" value="CXXC MOTIF CONTAINING ZINC BINDING PROTEIN"/>
    <property type="match status" value="1"/>
</dbReference>
<proteinExistence type="inferred from homology"/>
<sequence length="211" mass="23933">MFVKCWDDCISASQSTQSFDSPHRQNKIGQFLFVPINFVLFPTAMPVFDLLLRARLTNISELSPSGDDFQWCLKVRCSNCMEVHDKWVFVCAQRREAVKGLRGFANLKLKCRFCGRENLAGVVEGSVKSYREEDSEKVRPVVRLECRGMQPVEFSPRDGWRVVSNSNCATVFSDVDLTDGEWMDYDDDGGCCVEIFDVQTEIKSANQGEGN</sequence>
<gene>
    <name evidence="4" type="ORF">TcWFU_003639</name>
    <name evidence="5" type="ORF">TcWFU_009617</name>
</gene>
<name>A0ABR4QCR8_9CEST</name>
<evidence type="ECO:0000313" key="5">
    <source>
        <dbReference type="EMBL" id="KAL5107138.1"/>
    </source>
</evidence>
<evidence type="ECO:0000256" key="2">
    <source>
        <dbReference type="ARBA" id="ARBA00022723"/>
    </source>
</evidence>
<comment type="caution">
    <text evidence="5">The sequence shown here is derived from an EMBL/GenBank/DDBJ whole genome shotgun (WGS) entry which is preliminary data.</text>
</comment>
<evidence type="ECO:0000256" key="1">
    <source>
        <dbReference type="ARBA" id="ARBA00007818"/>
    </source>
</evidence>
<dbReference type="SUPFAM" id="SSF141678">
    <property type="entry name" value="MAL13P1.257-like"/>
    <property type="match status" value="1"/>
</dbReference>
<dbReference type="EMBL" id="JAKROA010000005">
    <property type="protein sequence ID" value="KAL5106732.1"/>
    <property type="molecule type" value="Genomic_DNA"/>
</dbReference>
<accession>A0ABR4QCR8</accession>
<evidence type="ECO:0000313" key="6">
    <source>
        <dbReference type="Proteomes" id="UP001651158"/>
    </source>
</evidence>
<dbReference type="InterPro" id="IPR008584">
    <property type="entry name" value="CXXC_Zn-binding_euk"/>
</dbReference>